<dbReference type="Proteomes" id="UP000517106">
    <property type="component" value="Unassembled WGS sequence"/>
</dbReference>
<feature type="transmembrane region" description="Helical" evidence="7">
    <location>
        <begin position="170"/>
        <end position="198"/>
    </location>
</feature>
<accession>A0A7W3YN76</accession>
<dbReference type="InterPro" id="IPR000045">
    <property type="entry name" value="Prepilin_IV_endopep_pep"/>
</dbReference>
<dbReference type="Pfam" id="PF06750">
    <property type="entry name" value="A24_N_bact"/>
    <property type="match status" value="1"/>
</dbReference>
<keyword evidence="11" id="KW-1185">Reference proteome</keyword>
<reference evidence="10 11" key="1">
    <citation type="submission" date="2020-07" db="EMBL/GenBank/DDBJ databases">
        <title>Description of Limosilactobacillus balticus sp. nov., Limosilactobacillus agrestis sp. nov., Limosilactobacillus albertensis sp. nov., Limosilactobacillus rudii sp. nov., Limosilactobacillus fastidiosus sp. nov., five novel Limosilactobacillus species isolated from the vertebrate gastrointestinal tract, and proposal of 6 subspecies of Limosilactobacillus reuteri adapted to the gastrointestinal tract of specific vertebrate hosts.</title>
        <authorList>
            <person name="Li F."/>
            <person name="Cheng C."/>
            <person name="Zheng J."/>
            <person name="Quevedo R.M."/>
            <person name="Li J."/>
            <person name="Roos S."/>
            <person name="Gaenzle M.G."/>
            <person name="Walter J."/>
        </authorList>
    </citation>
    <scope>NUCLEOTIDE SEQUENCE [LARGE SCALE GENOMIC DNA]</scope>
    <source>
        <strain evidence="10 11">STM2_1</strain>
    </source>
</reference>
<keyword evidence="3" id="KW-1003">Cell membrane</keyword>
<evidence type="ECO:0000259" key="8">
    <source>
        <dbReference type="Pfam" id="PF01478"/>
    </source>
</evidence>
<dbReference type="GO" id="GO:0006465">
    <property type="term" value="P:signal peptide processing"/>
    <property type="evidence" value="ECO:0007669"/>
    <property type="project" value="TreeGrafter"/>
</dbReference>
<evidence type="ECO:0000256" key="3">
    <source>
        <dbReference type="ARBA" id="ARBA00022475"/>
    </source>
</evidence>
<keyword evidence="6 7" id="KW-0472">Membrane</keyword>
<proteinExistence type="inferred from homology"/>
<evidence type="ECO:0000256" key="2">
    <source>
        <dbReference type="ARBA" id="ARBA00005801"/>
    </source>
</evidence>
<evidence type="ECO:0000259" key="9">
    <source>
        <dbReference type="Pfam" id="PF06750"/>
    </source>
</evidence>
<evidence type="ECO:0000256" key="5">
    <source>
        <dbReference type="ARBA" id="ARBA00022989"/>
    </source>
</evidence>
<keyword evidence="4 7" id="KW-0812">Transmembrane</keyword>
<gene>
    <name evidence="10" type="ORF">H5S09_07820</name>
</gene>
<feature type="transmembrane region" description="Helical" evidence="7">
    <location>
        <begin position="139"/>
        <end position="158"/>
    </location>
</feature>
<dbReference type="GO" id="GO:0004190">
    <property type="term" value="F:aspartic-type endopeptidase activity"/>
    <property type="evidence" value="ECO:0007669"/>
    <property type="project" value="InterPro"/>
</dbReference>
<comment type="subcellular location">
    <subcellularLocation>
        <location evidence="1">Cell membrane</location>
        <topology evidence="1">Multi-pass membrane protein</topology>
    </subcellularLocation>
</comment>
<dbReference type="InterPro" id="IPR010627">
    <property type="entry name" value="Prepilin_pept_A24_N"/>
</dbReference>
<feature type="domain" description="Prepilin peptidase A24 N-terminal" evidence="9">
    <location>
        <begin position="7"/>
        <end position="88"/>
    </location>
</feature>
<evidence type="ECO:0000256" key="1">
    <source>
        <dbReference type="ARBA" id="ARBA00004651"/>
    </source>
</evidence>
<name>A0A7W3YN76_9LACO</name>
<sequence length="224" mass="25585">MLFIPFIFGACLGSFIVSCSQRLVVQHSLITPYRSHCDNCSLILPWWQLIPIISFVFLQGRCSFCNHKITAYMPMIEFISGTAFVILINYNFLHDLIISLFIISLLFLSSTDYFANVIYSFALLGILPIAFLSIPQNYFHNFIAACIIATSLLLFSALTKMLGNGDIEYLFFICIIWGWQQTLLIIQISSIIMLLFFLYTHKKKLPFIPALALCTLLSVFWQGC</sequence>
<dbReference type="InterPro" id="IPR050882">
    <property type="entry name" value="Prepilin_peptidase/N-MTase"/>
</dbReference>
<evidence type="ECO:0000256" key="6">
    <source>
        <dbReference type="ARBA" id="ARBA00023136"/>
    </source>
</evidence>
<dbReference type="PANTHER" id="PTHR30487:SF0">
    <property type="entry name" value="PREPILIN LEADER PEPTIDASE_N-METHYLTRANSFERASE-RELATED"/>
    <property type="match status" value="1"/>
</dbReference>
<comment type="caution">
    <text evidence="10">The sequence shown here is derived from an EMBL/GenBank/DDBJ whole genome shotgun (WGS) entry which is preliminary data.</text>
</comment>
<dbReference type="Pfam" id="PF01478">
    <property type="entry name" value="Peptidase_A24"/>
    <property type="match status" value="1"/>
</dbReference>
<dbReference type="AlphaFoldDB" id="A0A7W3YN76"/>
<feature type="transmembrane region" description="Helical" evidence="7">
    <location>
        <begin position="84"/>
        <end position="107"/>
    </location>
</feature>
<dbReference type="PANTHER" id="PTHR30487">
    <property type="entry name" value="TYPE 4 PREPILIN-LIKE PROTEINS LEADER PEPTIDE-PROCESSING ENZYME"/>
    <property type="match status" value="1"/>
</dbReference>
<dbReference type="GO" id="GO:0005886">
    <property type="term" value="C:plasma membrane"/>
    <property type="evidence" value="ECO:0007669"/>
    <property type="project" value="UniProtKB-SubCell"/>
</dbReference>
<evidence type="ECO:0000256" key="7">
    <source>
        <dbReference type="SAM" id="Phobius"/>
    </source>
</evidence>
<comment type="similarity">
    <text evidence="2">Belongs to the peptidase A24 family.</text>
</comment>
<feature type="transmembrane region" description="Helical" evidence="7">
    <location>
        <begin position="46"/>
        <end position="64"/>
    </location>
</feature>
<keyword evidence="5 7" id="KW-1133">Transmembrane helix</keyword>
<evidence type="ECO:0000256" key="4">
    <source>
        <dbReference type="ARBA" id="ARBA00022692"/>
    </source>
</evidence>
<dbReference type="EMBL" id="JACIVA010000050">
    <property type="protein sequence ID" value="MBB1097848.1"/>
    <property type="molecule type" value="Genomic_DNA"/>
</dbReference>
<organism evidence="10 11">
    <name type="scientific">Limosilactobacillus rudii</name>
    <dbReference type="NCBI Taxonomy" id="2759755"/>
    <lineage>
        <taxon>Bacteria</taxon>
        <taxon>Bacillati</taxon>
        <taxon>Bacillota</taxon>
        <taxon>Bacilli</taxon>
        <taxon>Lactobacillales</taxon>
        <taxon>Lactobacillaceae</taxon>
        <taxon>Limosilactobacillus</taxon>
    </lineage>
</organism>
<protein>
    <submittedName>
        <fullName evidence="10">Prepilin peptidase</fullName>
    </submittedName>
</protein>
<feature type="transmembrane region" description="Helical" evidence="7">
    <location>
        <begin position="205"/>
        <end position="223"/>
    </location>
</feature>
<evidence type="ECO:0000313" key="10">
    <source>
        <dbReference type="EMBL" id="MBB1097848.1"/>
    </source>
</evidence>
<feature type="domain" description="Prepilin type IV endopeptidase peptidase" evidence="8">
    <location>
        <begin position="100"/>
        <end position="198"/>
    </location>
</feature>
<feature type="transmembrane region" description="Helical" evidence="7">
    <location>
        <begin position="113"/>
        <end position="132"/>
    </location>
</feature>
<evidence type="ECO:0000313" key="11">
    <source>
        <dbReference type="Proteomes" id="UP000517106"/>
    </source>
</evidence>